<evidence type="ECO:0000313" key="2">
    <source>
        <dbReference type="EMBL" id="KAB7786159.1"/>
    </source>
</evidence>
<proteinExistence type="predicted"/>
<accession>A0A833N3K0</accession>
<gene>
    <name evidence="2" type="ORF">F8B43_1560</name>
</gene>
<evidence type="ECO:0000256" key="1">
    <source>
        <dbReference type="SAM" id="MobiDB-lite"/>
    </source>
</evidence>
<reference evidence="2 3" key="1">
    <citation type="submission" date="2019-10" db="EMBL/GenBank/DDBJ databases">
        <title>Draft Genome Sequence of the Caffeine Degrading Methylotroph Methylorubrum populi PINKEL.</title>
        <authorList>
            <person name="Dawson S.C."/>
            <person name="Zhang X."/>
            <person name="Wright M.E."/>
            <person name="Sharma G."/>
            <person name="Langner J.T."/>
            <person name="Ditty J.L."/>
            <person name="Subuyuj G.A."/>
        </authorList>
    </citation>
    <scope>NUCLEOTIDE SEQUENCE [LARGE SCALE GENOMIC DNA]</scope>
    <source>
        <strain evidence="2 3">Pinkel</strain>
    </source>
</reference>
<feature type="region of interest" description="Disordered" evidence="1">
    <location>
        <begin position="17"/>
        <end position="65"/>
    </location>
</feature>
<evidence type="ECO:0000313" key="3">
    <source>
        <dbReference type="Proteomes" id="UP000469949"/>
    </source>
</evidence>
<name>A0A833N3K0_9HYPH</name>
<comment type="caution">
    <text evidence="2">The sequence shown here is derived from an EMBL/GenBank/DDBJ whole genome shotgun (WGS) entry which is preliminary data.</text>
</comment>
<organism evidence="2 3">
    <name type="scientific">Methylorubrum populi</name>
    <dbReference type="NCBI Taxonomy" id="223967"/>
    <lineage>
        <taxon>Bacteria</taxon>
        <taxon>Pseudomonadati</taxon>
        <taxon>Pseudomonadota</taxon>
        <taxon>Alphaproteobacteria</taxon>
        <taxon>Hyphomicrobiales</taxon>
        <taxon>Methylobacteriaceae</taxon>
        <taxon>Methylorubrum</taxon>
    </lineage>
</organism>
<sequence>MRLGENARKRSAIRRAAAKRINPCGSSRRPDDVTAVPPRIRPPGPRAFPRSPQCSRAAATMQGPS</sequence>
<dbReference type="Proteomes" id="UP000469949">
    <property type="component" value="Unassembled WGS sequence"/>
</dbReference>
<protein>
    <submittedName>
        <fullName evidence="2">Uncharacterized protein</fullName>
    </submittedName>
</protein>
<dbReference type="AlphaFoldDB" id="A0A833N3K0"/>
<dbReference type="EMBL" id="WEKV01000008">
    <property type="protein sequence ID" value="KAB7786159.1"/>
    <property type="molecule type" value="Genomic_DNA"/>
</dbReference>